<protein>
    <submittedName>
        <fullName evidence="2">Nuclear protein export factor</fullName>
    </submittedName>
</protein>
<dbReference type="Gene3D" id="1.25.40.990">
    <property type="match status" value="1"/>
</dbReference>
<name>A0A0R0M2X8_9MICR</name>
<reference evidence="2 3" key="1">
    <citation type="submission" date="2015-07" db="EMBL/GenBank/DDBJ databases">
        <title>The genome of Pseudoloma neurophilia, a relevant intracellular parasite of the zebrafish.</title>
        <authorList>
            <person name="Ndikumana S."/>
            <person name="Pelin A."/>
            <person name="Sanders J."/>
            <person name="Corradi N."/>
        </authorList>
    </citation>
    <scope>NUCLEOTIDE SEQUENCE [LARGE SCALE GENOMIC DNA]</scope>
    <source>
        <strain evidence="2 3">MK1</strain>
    </source>
</reference>
<evidence type="ECO:0000259" key="1">
    <source>
        <dbReference type="Pfam" id="PF03399"/>
    </source>
</evidence>
<organism evidence="2 3">
    <name type="scientific">Pseudoloma neurophilia</name>
    <dbReference type="NCBI Taxonomy" id="146866"/>
    <lineage>
        <taxon>Eukaryota</taxon>
        <taxon>Fungi</taxon>
        <taxon>Fungi incertae sedis</taxon>
        <taxon>Microsporidia</taxon>
        <taxon>Pseudoloma</taxon>
    </lineage>
</organism>
<gene>
    <name evidence="2" type="ORF">M153_5710003249</name>
</gene>
<feature type="domain" description="SAC3/GANP/THP3 conserved" evidence="1">
    <location>
        <begin position="58"/>
        <end position="118"/>
    </location>
</feature>
<dbReference type="EMBL" id="LGUB01000215">
    <property type="protein sequence ID" value="KRH93791.1"/>
    <property type="molecule type" value="Genomic_DNA"/>
</dbReference>
<dbReference type="InterPro" id="IPR005062">
    <property type="entry name" value="SAC3/GANP/THP3_conserved"/>
</dbReference>
<accession>A0A0R0M2X8</accession>
<dbReference type="OrthoDB" id="264795at2759"/>
<dbReference type="InterPro" id="IPR045107">
    <property type="entry name" value="SAC3/GANP/THP3"/>
</dbReference>
<feature type="domain" description="SAC3/GANP/THP3 conserved" evidence="1">
    <location>
        <begin position="170"/>
        <end position="358"/>
    </location>
</feature>
<dbReference type="PANTHER" id="PTHR12436:SF3">
    <property type="entry name" value="GERMINAL-CENTER ASSOCIATED NUCLEAR PROTEIN"/>
    <property type="match status" value="1"/>
</dbReference>
<dbReference type="Pfam" id="PF03399">
    <property type="entry name" value="SAC3_GANP"/>
    <property type="match status" value="2"/>
</dbReference>
<dbReference type="PANTHER" id="PTHR12436">
    <property type="entry name" value="80 KDA MCM3-ASSOCIATED PROTEIN"/>
    <property type="match status" value="1"/>
</dbReference>
<dbReference type="VEuPathDB" id="MicrosporidiaDB:M153_5710003249"/>
<dbReference type="GO" id="GO:0005737">
    <property type="term" value="C:cytoplasm"/>
    <property type="evidence" value="ECO:0007669"/>
    <property type="project" value="TreeGrafter"/>
</dbReference>
<dbReference type="GO" id="GO:0006406">
    <property type="term" value="P:mRNA export from nucleus"/>
    <property type="evidence" value="ECO:0007669"/>
    <property type="project" value="TreeGrafter"/>
</dbReference>
<sequence>MAFSSENCLKSQFLYDFNFLPETTLMDINLKEEYDRLVQMRSEQVPPVGTVVGECQEFCSYFETVERKLRNDVSVFEKNLMIKKYVRSAAGKTKALPSDIRPLEVLLSCFNHLLTILQEYCDLNDNLFESNNLSIPDINERIEFENLESVKQNASRLQHPYNSRWCIDSPSLLELYKFLEDRIRAIRLDISIQELSCDRTVNLLERICNFYIIFNFLLHEHPRFEEHLNLEQIKKIIITLKQFYEAKKQFVLTFEQQRFHKFDILLSIEESLTDSKENVLFDREKILSADFNHSNAHPKIDRYPDIANSRRLVIEIARGNHPLFYEYFKQADFLTKCFLTTQLKKLLKSASNMYKTAFFERVPSHLILNWYHLKDPSFFIAEGVPLEDGHFSFRSRPFKPIELKYKLLPHLDFKLPKCIKLAINLSQRDIYTYEIIKHDLIKEIISKRFAPAPVTRSENTAKKTRHKQPPTNNITEVVQIVERKHEMEKILDVDRIILSIYHEFIHRMAAHQLTRLYFSKRKDLIELWQEKSKQQTEEPSFCLVVERVVSAAMLSQKIKKKYPNIKILHYHKNIEENELLKYKAVVFIVNSELRRRIESQFYMLNMKFLNYQEKDLNFTSFLNSCKKVKVTQLRKALDGKSDDDKLRIMCTLVSNRRNKHLQQVIPDFTNKKILANVPIYYFDDNELL</sequence>
<comment type="caution">
    <text evidence="2">The sequence shown here is derived from an EMBL/GenBank/DDBJ whole genome shotgun (WGS) entry which is preliminary data.</text>
</comment>
<evidence type="ECO:0000313" key="3">
    <source>
        <dbReference type="Proteomes" id="UP000051530"/>
    </source>
</evidence>
<keyword evidence="3" id="KW-1185">Reference proteome</keyword>
<dbReference type="AlphaFoldDB" id="A0A0R0M2X8"/>
<dbReference type="GO" id="GO:0070390">
    <property type="term" value="C:transcription export complex 2"/>
    <property type="evidence" value="ECO:0007669"/>
    <property type="project" value="TreeGrafter"/>
</dbReference>
<evidence type="ECO:0000313" key="2">
    <source>
        <dbReference type="EMBL" id="KRH93791.1"/>
    </source>
</evidence>
<proteinExistence type="predicted"/>
<dbReference type="Proteomes" id="UP000051530">
    <property type="component" value="Unassembled WGS sequence"/>
</dbReference>